<comment type="caution">
    <text evidence="1">The sequence shown here is derived from an EMBL/GenBank/DDBJ whole genome shotgun (WGS) entry which is preliminary data.</text>
</comment>
<sequence>MADDGTPSRRELTRAVGDIIGRLKSTDPEVRAGAAEEAERVRELLNAPVDDE</sequence>
<accession>A0ABV9E1M3</accession>
<dbReference type="EMBL" id="JBHSFQ010000031">
    <property type="protein sequence ID" value="MFC4565036.1"/>
    <property type="molecule type" value="Genomic_DNA"/>
</dbReference>
<name>A0ABV9E1M3_9ACTN</name>
<evidence type="ECO:0000313" key="1">
    <source>
        <dbReference type="EMBL" id="MFC4565036.1"/>
    </source>
</evidence>
<protein>
    <submittedName>
        <fullName evidence="1">Uncharacterized protein</fullName>
    </submittedName>
</protein>
<reference evidence="2" key="1">
    <citation type="journal article" date="2019" name="Int. J. Syst. Evol. Microbiol.">
        <title>The Global Catalogue of Microorganisms (GCM) 10K type strain sequencing project: providing services to taxonomists for standard genome sequencing and annotation.</title>
        <authorList>
            <consortium name="The Broad Institute Genomics Platform"/>
            <consortium name="The Broad Institute Genome Sequencing Center for Infectious Disease"/>
            <person name="Wu L."/>
            <person name="Ma J."/>
        </authorList>
    </citation>
    <scope>NUCLEOTIDE SEQUENCE [LARGE SCALE GENOMIC DNA]</scope>
    <source>
        <strain evidence="2">XZYJ18</strain>
    </source>
</reference>
<organism evidence="1 2">
    <name type="scientific">Nocardiopsis mangrovi</name>
    <dbReference type="NCBI Taxonomy" id="1179818"/>
    <lineage>
        <taxon>Bacteria</taxon>
        <taxon>Bacillati</taxon>
        <taxon>Actinomycetota</taxon>
        <taxon>Actinomycetes</taxon>
        <taxon>Streptosporangiales</taxon>
        <taxon>Nocardiopsidaceae</taxon>
        <taxon>Nocardiopsis</taxon>
    </lineage>
</organism>
<dbReference type="RefSeq" id="WP_378578657.1">
    <property type="nucleotide sequence ID" value="NZ_JBHSFQ010000031.1"/>
</dbReference>
<proteinExistence type="predicted"/>
<evidence type="ECO:0000313" key="2">
    <source>
        <dbReference type="Proteomes" id="UP001595923"/>
    </source>
</evidence>
<keyword evidence="2" id="KW-1185">Reference proteome</keyword>
<dbReference type="Proteomes" id="UP001595923">
    <property type="component" value="Unassembled WGS sequence"/>
</dbReference>
<gene>
    <name evidence="1" type="ORF">ACFO4E_24535</name>
</gene>